<dbReference type="GO" id="GO:0005737">
    <property type="term" value="C:cytoplasm"/>
    <property type="evidence" value="ECO:0007669"/>
    <property type="project" value="InterPro"/>
</dbReference>
<proteinExistence type="predicted"/>
<gene>
    <name evidence="2" type="ORF">WS90_36470</name>
</gene>
<dbReference type="GO" id="GO:0016788">
    <property type="term" value="F:hydrolase activity, acting on ester bonds"/>
    <property type="evidence" value="ECO:0007669"/>
    <property type="project" value="InterPro"/>
</dbReference>
<accession>A0A104A097</accession>
<dbReference type="AlphaFoldDB" id="A0A104A097"/>
<comment type="caution">
    <text evidence="2">The sequence shown here is derived from an EMBL/GenBank/DDBJ whole genome shotgun (WGS) entry which is preliminary data.</text>
</comment>
<evidence type="ECO:0000313" key="2">
    <source>
        <dbReference type="EMBL" id="KVK89310.1"/>
    </source>
</evidence>
<dbReference type="GO" id="GO:0016070">
    <property type="term" value="P:RNA metabolic process"/>
    <property type="evidence" value="ECO:0007669"/>
    <property type="project" value="InterPro"/>
</dbReference>
<name>A0A104A097_BURCE</name>
<protein>
    <recommendedName>
        <fullName evidence="1">Toxin SymE-like domain-containing protein</fullName>
    </recommendedName>
</protein>
<dbReference type="Pfam" id="PF08845">
    <property type="entry name" value="SymE_toxin"/>
    <property type="match status" value="1"/>
</dbReference>
<dbReference type="EMBL" id="LOYH01000004">
    <property type="protein sequence ID" value="KVK89310.1"/>
    <property type="molecule type" value="Genomic_DNA"/>
</dbReference>
<evidence type="ECO:0000313" key="3">
    <source>
        <dbReference type="Proteomes" id="UP000069001"/>
    </source>
</evidence>
<dbReference type="InterPro" id="IPR014944">
    <property type="entry name" value="Toxin_SymE-like"/>
</dbReference>
<sequence length="72" mass="8011">MYLWAKLSGRWLDAAGFDPGQRLRIEVTHKRLVITPIDDEACADYGTRGFPDDDSATKQPVPQCLAMAGDMQ</sequence>
<reference evidence="2 3" key="1">
    <citation type="submission" date="2015-11" db="EMBL/GenBank/DDBJ databases">
        <title>Expanding the genomic diversity of Burkholderia species for the development of highly accurate diagnostics.</title>
        <authorList>
            <person name="Sahl J."/>
            <person name="Keim P."/>
            <person name="Wagner D."/>
        </authorList>
    </citation>
    <scope>NUCLEOTIDE SEQUENCE [LARGE SCALE GENOMIC DNA]</scope>
    <source>
        <strain evidence="2 3">MSMB1302</strain>
    </source>
</reference>
<feature type="domain" description="Toxin SymE-like" evidence="1">
    <location>
        <begin position="6"/>
        <end position="36"/>
    </location>
</feature>
<evidence type="ECO:0000259" key="1">
    <source>
        <dbReference type="Pfam" id="PF08845"/>
    </source>
</evidence>
<organism evidence="2 3">
    <name type="scientific">Burkholderia cepacia</name>
    <name type="common">Pseudomonas cepacia</name>
    <dbReference type="NCBI Taxonomy" id="292"/>
    <lineage>
        <taxon>Bacteria</taxon>
        <taxon>Pseudomonadati</taxon>
        <taxon>Pseudomonadota</taxon>
        <taxon>Betaproteobacteria</taxon>
        <taxon>Burkholderiales</taxon>
        <taxon>Burkholderiaceae</taxon>
        <taxon>Burkholderia</taxon>
        <taxon>Burkholderia cepacia complex</taxon>
    </lineage>
</organism>
<dbReference type="GO" id="GO:0003723">
    <property type="term" value="F:RNA binding"/>
    <property type="evidence" value="ECO:0007669"/>
    <property type="project" value="InterPro"/>
</dbReference>
<dbReference type="Proteomes" id="UP000069001">
    <property type="component" value="Unassembled WGS sequence"/>
</dbReference>